<evidence type="ECO:0000256" key="4">
    <source>
        <dbReference type="ARBA" id="ARBA00022989"/>
    </source>
</evidence>
<feature type="transmembrane region" description="Helical" evidence="7">
    <location>
        <begin position="410"/>
        <end position="430"/>
    </location>
</feature>
<dbReference type="InterPro" id="IPR011701">
    <property type="entry name" value="MFS"/>
</dbReference>
<name>W6ML40_9ASCO</name>
<comment type="subcellular location">
    <subcellularLocation>
        <location evidence="1">Membrane</location>
        <topology evidence="1">Multi-pass membrane protein</topology>
    </subcellularLocation>
</comment>
<keyword evidence="3 7" id="KW-0812">Transmembrane</keyword>
<dbReference type="Pfam" id="PF07690">
    <property type="entry name" value="MFS_1"/>
    <property type="match status" value="1"/>
</dbReference>
<accession>W6ML40</accession>
<dbReference type="InterPro" id="IPR036259">
    <property type="entry name" value="MFS_trans_sf"/>
</dbReference>
<feature type="transmembrane region" description="Helical" evidence="7">
    <location>
        <begin position="180"/>
        <end position="203"/>
    </location>
</feature>
<keyword evidence="9" id="KW-1185">Reference proteome</keyword>
<evidence type="ECO:0000313" key="9">
    <source>
        <dbReference type="Proteomes" id="UP000019384"/>
    </source>
</evidence>
<dbReference type="HOGENOM" id="CLU_001265_0_5_1"/>
<keyword evidence="5 7" id="KW-0472">Membrane</keyword>
<keyword evidence="2" id="KW-0813">Transport</keyword>
<dbReference type="PANTHER" id="PTHR43791:SF1">
    <property type="entry name" value="ALLANTOATE PERMEASE"/>
    <property type="match status" value="1"/>
</dbReference>
<reference evidence="8" key="2">
    <citation type="submission" date="2014-02" db="EMBL/GenBank/DDBJ databases">
        <title>Complete DNA sequence of /Kuraishia capsulata/ illustrates novel genomic features among budding yeasts (/Saccharomycotina/).</title>
        <authorList>
            <person name="Morales L."/>
            <person name="Noel B."/>
            <person name="Porcel B."/>
            <person name="Marcet-Houben M."/>
            <person name="Hullo M-F."/>
            <person name="Sacerdot C."/>
            <person name="Tekaia F."/>
            <person name="Leh-Louis V."/>
            <person name="Despons L."/>
            <person name="Khanna V."/>
            <person name="Aury J-M."/>
            <person name="Barbe V."/>
            <person name="Couloux A."/>
            <person name="Labadie K."/>
            <person name="Pelletier E."/>
            <person name="Souciet J-L."/>
            <person name="Boekhout T."/>
            <person name="Gabaldon T."/>
            <person name="Wincker P."/>
            <person name="Dujon B."/>
        </authorList>
    </citation>
    <scope>NUCLEOTIDE SEQUENCE</scope>
    <source>
        <strain evidence="8">CBS 1993</strain>
    </source>
</reference>
<dbReference type="PANTHER" id="PTHR43791">
    <property type="entry name" value="PERMEASE-RELATED"/>
    <property type="match status" value="1"/>
</dbReference>
<evidence type="ECO:0000256" key="6">
    <source>
        <dbReference type="ARBA" id="ARBA00037968"/>
    </source>
</evidence>
<dbReference type="STRING" id="1382522.W6ML40"/>
<dbReference type="EMBL" id="HG793128">
    <property type="protein sequence ID" value="CDK27161.1"/>
    <property type="molecule type" value="Genomic_DNA"/>
</dbReference>
<feature type="transmembrane region" description="Helical" evidence="7">
    <location>
        <begin position="148"/>
        <end position="168"/>
    </location>
</feature>
<evidence type="ECO:0000256" key="5">
    <source>
        <dbReference type="ARBA" id="ARBA00023136"/>
    </source>
</evidence>
<evidence type="ECO:0000313" key="8">
    <source>
        <dbReference type="EMBL" id="CDK27161.1"/>
    </source>
</evidence>
<evidence type="ECO:0000256" key="2">
    <source>
        <dbReference type="ARBA" id="ARBA00022448"/>
    </source>
</evidence>
<feature type="transmembrane region" description="Helical" evidence="7">
    <location>
        <begin position="378"/>
        <end position="398"/>
    </location>
</feature>
<dbReference type="GeneID" id="34520545"/>
<dbReference type="RefSeq" id="XP_022459157.1">
    <property type="nucleotide sequence ID" value="XM_022601523.1"/>
</dbReference>
<dbReference type="OrthoDB" id="6730379at2759"/>
<evidence type="ECO:0000256" key="7">
    <source>
        <dbReference type="SAM" id="Phobius"/>
    </source>
</evidence>
<dbReference type="AlphaFoldDB" id="W6ML40"/>
<sequence length="504" mass="56171">MSEKRSSDALSVTHSLVDLPELGTADQALKLALDGEKVEVTDEERRALVRKIDLHIMPLVCVIYFFQYLDKICISYASSLGIIADNGITTTQFSWVATIFFAGQLVFEFPSVYLLQRLPVAKFTSVTVFLWGGVLSCFAATTNFTGMMLVRLFLGICEASVVPAWVIITSQWYTKEQQGFRVGIWFSMCGFAQIFGGCMAYGISKHVAGDVNALLSGWQVVFLITGCITSFAGIILYFALPDSPVNAWFLSDRERRIHIENIRHNQQGVGNNIFKKEHFYEAIKDPNTWMYAFWVFAANIPNSLATSYGGIILTGLGYTKQESLVLVTPLGAVEVVVLLGGTWLGRKYNQRLLVCIVIHIIPIVGAFLLALGDKKTALAGYYLQGAVPIGWTVILGQMSSNVAGSTKKSVVNAINVIGYCAGNIISPQTFRAANAPRYLPAKISIIIIMFLVTIDLIIMRWYAIHLNKKRDAEREALGDDYKTRDNQEFLDLTDRENKEFRYVY</sequence>
<protein>
    <recommendedName>
        <fullName evidence="10">Major facilitator superfamily (MFS) profile domain-containing protein</fullName>
    </recommendedName>
</protein>
<keyword evidence="4 7" id="KW-1133">Transmembrane helix</keyword>
<reference evidence="8" key="1">
    <citation type="submission" date="2013-12" db="EMBL/GenBank/DDBJ databases">
        <authorList>
            <person name="Genoscope - CEA"/>
        </authorList>
    </citation>
    <scope>NUCLEOTIDE SEQUENCE</scope>
    <source>
        <strain evidence="8">CBS 1993</strain>
    </source>
</reference>
<organism evidence="8 9">
    <name type="scientific">Kuraishia capsulata CBS 1993</name>
    <dbReference type="NCBI Taxonomy" id="1382522"/>
    <lineage>
        <taxon>Eukaryota</taxon>
        <taxon>Fungi</taxon>
        <taxon>Dikarya</taxon>
        <taxon>Ascomycota</taxon>
        <taxon>Saccharomycotina</taxon>
        <taxon>Pichiomycetes</taxon>
        <taxon>Pichiales</taxon>
        <taxon>Pichiaceae</taxon>
        <taxon>Kuraishia</taxon>
    </lineage>
</organism>
<dbReference type="SUPFAM" id="SSF103473">
    <property type="entry name" value="MFS general substrate transporter"/>
    <property type="match status" value="1"/>
</dbReference>
<feature type="transmembrane region" description="Helical" evidence="7">
    <location>
        <begin position="123"/>
        <end position="142"/>
    </location>
</feature>
<evidence type="ECO:0008006" key="10">
    <source>
        <dbReference type="Google" id="ProtNLM"/>
    </source>
</evidence>
<dbReference type="FunFam" id="1.20.1250.20:FF:000064">
    <property type="entry name" value="MFS allantoate transporter"/>
    <property type="match status" value="1"/>
</dbReference>
<dbReference type="GO" id="GO:0022857">
    <property type="term" value="F:transmembrane transporter activity"/>
    <property type="evidence" value="ECO:0007669"/>
    <property type="project" value="InterPro"/>
</dbReference>
<evidence type="ECO:0000256" key="3">
    <source>
        <dbReference type="ARBA" id="ARBA00022692"/>
    </source>
</evidence>
<dbReference type="GO" id="GO:0016020">
    <property type="term" value="C:membrane"/>
    <property type="evidence" value="ECO:0007669"/>
    <property type="project" value="UniProtKB-SubCell"/>
</dbReference>
<dbReference type="Proteomes" id="UP000019384">
    <property type="component" value="Unassembled WGS sequence"/>
</dbReference>
<feature type="transmembrane region" description="Helical" evidence="7">
    <location>
        <begin position="215"/>
        <end position="240"/>
    </location>
</feature>
<feature type="transmembrane region" description="Helical" evidence="7">
    <location>
        <begin position="324"/>
        <end position="345"/>
    </location>
</feature>
<evidence type="ECO:0000256" key="1">
    <source>
        <dbReference type="ARBA" id="ARBA00004141"/>
    </source>
</evidence>
<dbReference type="Gene3D" id="1.20.1250.20">
    <property type="entry name" value="MFS general substrate transporter like domains"/>
    <property type="match status" value="2"/>
</dbReference>
<proteinExistence type="inferred from homology"/>
<feature type="transmembrane region" description="Helical" evidence="7">
    <location>
        <begin position="95"/>
        <end position="116"/>
    </location>
</feature>
<feature type="transmembrane region" description="Helical" evidence="7">
    <location>
        <begin position="352"/>
        <end position="372"/>
    </location>
</feature>
<feature type="transmembrane region" description="Helical" evidence="7">
    <location>
        <begin position="291"/>
        <end position="318"/>
    </location>
</feature>
<feature type="transmembrane region" description="Helical" evidence="7">
    <location>
        <begin position="52"/>
        <end position="69"/>
    </location>
</feature>
<comment type="similarity">
    <text evidence="6">Belongs to the major facilitator superfamily. Allantoate permease family.</text>
</comment>
<feature type="transmembrane region" description="Helical" evidence="7">
    <location>
        <begin position="442"/>
        <end position="463"/>
    </location>
</feature>
<gene>
    <name evidence="8" type="ORF">KUCA_T00003138001</name>
</gene>